<dbReference type="InterPro" id="IPR038765">
    <property type="entry name" value="Papain-like_cys_pep_sf"/>
</dbReference>
<feature type="region of interest" description="Disordered" evidence="5">
    <location>
        <begin position="21"/>
        <end position="44"/>
    </location>
</feature>
<name>A0A835XR59_9CHLO</name>
<feature type="region of interest" description="Disordered" evidence="5">
    <location>
        <begin position="214"/>
        <end position="281"/>
    </location>
</feature>
<comment type="similarity">
    <text evidence="1">Belongs to the peptidase C48 family.</text>
</comment>
<feature type="compositionally biased region" description="Pro residues" evidence="5">
    <location>
        <begin position="493"/>
        <end position="504"/>
    </location>
</feature>
<keyword evidence="8" id="KW-1185">Reference proteome</keyword>
<evidence type="ECO:0000256" key="4">
    <source>
        <dbReference type="ARBA" id="ARBA00022807"/>
    </source>
</evidence>
<accession>A0A835XR59</accession>
<feature type="region of interest" description="Disordered" evidence="5">
    <location>
        <begin position="464"/>
        <end position="566"/>
    </location>
</feature>
<proteinExistence type="inferred from homology"/>
<dbReference type="OrthoDB" id="1939479at2759"/>
<keyword evidence="3" id="KW-0378">Hydrolase</keyword>
<gene>
    <name evidence="7" type="ORF">HYH03_015755</name>
</gene>
<evidence type="ECO:0000259" key="6">
    <source>
        <dbReference type="PROSITE" id="PS50600"/>
    </source>
</evidence>
<dbReference type="PROSITE" id="PS50600">
    <property type="entry name" value="ULP_PROTEASE"/>
    <property type="match status" value="1"/>
</dbReference>
<feature type="compositionally biased region" description="Low complexity" evidence="5">
    <location>
        <begin position="480"/>
        <end position="492"/>
    </location>
</feature>
<protein>
    <recommendedName>
        <fullName evidence="6">Ubiquitin-like protease family profile domain-containing protein</fullName>
    </recommendedName>
</protein>
<dbReference type="InterPro" id="IPR003653">
    <property type="entry name" value="Peptidase_C48_C"/>
</dbReference>
<comment type="caution">
    <text evidence="7">The sequence shown here is derived from an EMBL/GenBank/DDBJ whole genome shotgun (WGS) entry which is preliminary data.</text>
</comment>
<evidence type="ECO:0000313" key="7">
    <source>
        <dbReference type="EMBL" id="KAG2485480.1"/>
    </source>
</evidence>
<dbReference type="EMBL" id="JAEHOE010000128">
    <property type="protein sequence ID" value="KAG2485480.1"/>
    <property type="molecule type" value="Genomic_DNA"/>
</dbReference>
<feature type="compositionally biased region" description="Low complexity" evidence="5">
    <location>
        <begin position="265"/>
        <end position="281"/>
    </location>
</feature>
<organism evidence="7 8">
    <name type="scientific">Edaphochlamys debaryana</name>
    <dbReference type="NCBI Taxonomy" id="47281"/>
    <lineage>
        <taxon>Eukaryota</taxon>
        <taxon>Viridiplantae</taxon>
        <taxon>Chlorophyta</taxon>
        <taxon>core chlorophytes</taxon>
        <taxon>Chlorophyceae</taxon>
        <taxon>CS clade</taxon>
        <taxon>Chlamydomonadales</taxon>
        <taxon>Chlamydomonadales incertae sedis</taxon>
        <taxon>Edaphochlamys</taxon>
    </lineage>
</organism>
<dbReference type="GO" id="GO:0006508">
    <property type="term" value="P:proteolysis"/>
    <property type="evidence" value="ECO:0007669"/>
    <property type="project" value="UniProtKB-KW"/>
</dbReference>
<reference evidence="7" key="1">
    <citation type="journal article" date="2020" name="bioRxiv">
        <title>Comparative genomics of Chlamydomonas.</title>
        <authorList>
            <person name="Craig R.J."/>
            <person name="Hasan A.R."/>
            <person name="Ness R.W."/>
            <person name="Keightley P.D."/>
        </authorList>
    </citation>
    <scope>NUCLEOTIDE SEQUENCE</scope>
    <source>
        <strain evidence="7">CCAP 11/70</strain>
    </source>
</reference>
<dbReference type="GO" id="GO:0016926">
    <property type="term" value="P:protein desumoylation"/>
    <property type="evidence" value="ECO:0007669"/>
    <property type="project" value="TreeGrafter"/>
</dbReference>
<feature type="compositionally biased region" description="Low complexity" evidence="5">
    <location>
        <begin position="505"/>
        <end position="518"/>
    </location>
</feature>
<dbReference type="Gene3D" id="3.40.395.10">
    <property type="entry name" value="Adenoviral Proteinase, Chain A"/>
    <property type="match status" value="1"/>
</dbReference>
<evidence type="ECO:0000313" key="8">
    <source>
        <dbReference type="Proteomes" id="UP000612055"/>
    </source>
</evidence>
<feature type="domain" description="Ubiquitin-like protease family profile" evidence="6">
    <location>
        <begin position="614"/>
        <end position="796"/>
    </location>
</feature>
<feature type="region of interest" description="Disordered" evidence="5">
    <location>
        <begin position="138"/>
        <end position="202"/>
    </location>
</feature>
<dbReference type="GO" id="GO:0016929">
    <property type="term" value="F:deSUMOylase activity"/>
    <property type="evidence" value="ECO:0007669"/>
    <property type="project" value="TreeGrafter"/>
</dbReference>
<dbReference type="GO" id="GO:0005634">
    <property type="term" value="C:nucleus"/>
    <property type="evidence" value="ECO:0007669"/>
    <property type="project" value="TreeGrafter"/>
</dbReference>
<dbReference type="PANTHER" id="PTHR12606:SF1">
    <property type="entry name" value="UBIQUITIN-LIKE-SPECIFIC PROTEASE 1A"/>
    <property type="match status" value="1"/>
</dbReference>
<keyword evidence="4" id="KW-0788">Thiol protease</keyword>
<evidence type="ECO:0000256" key="3">
    <source>
        <dbReference type="ARBA" id="ARBA00022801"/>
    </source>
</evidence>
<dbReference type="AlphaFoldDB" id="A0A835XR59"/>
<evidence type="ECO:0000256" key="1">
    <source>
        <dbReference type="ARBA" id="ARBA00005234"/>
    </source>
</evidence>
<dbReference type="Pfam" id="PF02902">
    <property type="entry name" value="Peptidase_C48"/>
    <property type="match status" value="1"/>
</dbReference>
<feature type="compositionally biased region" description="Low complexity" evidence="5">
    <location>
        <begin position="229"/>
        <end position="238"/>
    </location>
</feature>
<dbReference type="PANTHER" id="PTHR12606">
    <property type="entry name" value="SENTRIN/SUMO-SPECIFIC PROTEASE"/>
    <property type="match status" value="1"/>
</dbReference>
<keyword evidence="2" id="KW-0645">Protease</keyword>
<feature type="compositionally biased region" description="Acidic residues" evidence="5">
    <location>
        <begin position="535"/>
        <end position="566"/>
    </location>
</feature>
<dbReference type="SUPFAM" id="SSF54001">
    <property type="entry name" value="Cysteine proteinases"/>
    <property type="match status" value="1"/>
</dbReference>
<feature type="compositionally biased region" description="Polar residues" evidence="5">
    <location>
        <begin position="168"/>
        <end position="180"/>
    </location>
</feature>
<evidence type="ECO:0000256" key="5">
    <source>
        <dbReference type="SAM" id="MobiDB-lite"/>
    </source>
</evidence>
<dbReference type="Proteomes" id="UP000612055">
    <property type="component" value="Unassembled WGS sequence"/>
</dbReference>
<sequence length="827" mass="86859">MGLLELFGKVARTLTGITPISGRKRSRDEAELPGAEGRPEALVGGGIFDPGQARQEDAKQAMATGDLACADLAAAHAPSPSPAASSNTEFFMAERVRELAPADAAGRPVVASVQLYESAYVGRGASASLAQRVTQPLAGPAAPANGHASTSQGGATPYRAQNAVLPSGTGNFYQAVSGTPSGAPAATPHEPQSLGPRQLSFTPGAATRQFGKLHLGSAGRPPAAPSPAPSALLGQAPAVPGTRTGLGGGQALGPRFGAPPTGLRGASPGWAAGGNPPAATPGWQAPAPLAARNPSGAPPLRFPTMWRDMGQELVGGRFGVAAPGLTAEGLLAATRQMEAAPRPLRPAGGPRVEYGGYLGAEEDEGLAASYKQNQVATSAAKALSAQLRERVEAARRRAGPDGAVVQAAAGGAAARASLAVSQAAGVGAVVDALDKKMSAHAAATARIRHDGEEATRRDVAALKAQDEAAKARRAPPPAPSGFAAGPSGSRPAAPAPGPGRPPAGQPAAAAPAARGRAPARPPPAPADNDVMDLISSDEEEEEEGPAEEGEEEQEEEVEEGDVDVGEDEQYGGMEAAVLRAATPAERTDWVRVFDPDLPLAEVLLAFAPNPATDIKLTREKLQCMASGTWLNDEAINLYMLLLQERDARLRRLKAPTAPRCHFFNSFFWNKLYRDEGRYNYANVRRWTLPARLRNNLQESPLVLELDRIILPVHKGVHWTCAEVDLRAKAVRYYDSLKSDDRVLADALISWVVDEAKDKLKQDWNRAEWRVEFPKAIPTQRNGCDCGVFAIMFADRLGAGVPFDFDQPDMEALRVRVLSRLLRLRVDV</sequence>
<evidence type="ECO:0000256" key="2">
    <source>
        <dbReference type="ARBA" id="ARBA00022670"/>
    </source>
</evidence>